<dbReference type="SUPFAM" id="SSF89447">
    <property type="entry name" value="AbrB/MazE/MraZ-like"/>
    <property type="match status" value="1"/>
</dbReference>
<evidence type="ECO:0000256" key="7">
    <source>
        <dbReference type="HAMAP-Rule" id="MF_01008"/>
    </source>
</evidence>
<dbReference type="PANTHER" id="PTHR34701:SF1">
    <property type="entry name" value="TRANSCRIPTIONAL REGULATOR MRAZ"/>
    <property type="match status" value="1"/>
</dbReference>
<evidence type="ECO:0000256" key="3">
    <source>
        <dbReference type="ARBA" id="ARBA00022737"/>
    </source>
</evidence>
<dbReference type="PROSITE" id="PS51740">
    <property type="entry name" value="SPOVT_ABRB"/>
    <property type="match status" value="2"/>
</dbReference>
<dbReference type="GO" id="GO:0009295">
    <property type="term" value="C:nucleoid"/>
    <property type="evidence" value="ECO:0007669"/>
    <property type="project" value="UniProtKB-SubCell"/>
</dbReference>
<keyword evidence="4 7" id="KW-0805">Transcription regulation</keyword>
<evidence type="ECO:0000256" key="1">
    <source>
        <dbReference type="ARBA" id="ARBA00013860"/>
    </source>
</evidence>
<evidence type="ECO:0000313" key="9">
    <source>
        <dbReference type="EMBL" id="HAE27469.1"/>
    </source>
</evidence>
<dbReference type="AlphaFoldDB" id="A0A3B9GYE5"/>
<accession>A0A3B9GYE5</accession>
<dbReference type="Proteomes" id="UP000259610">
    <property type="component" value="Unassembled WGS sequence"/>
</dbReference>
<dbReference type="HAMAP" id="MF_01008">
    <property type="entry name" value="MraZ"/>
    <property type="match status" value="1"/>
</dbReference>
<dbReference type="GO" id="GO:0005737">
    <property type="term" value="C:cytoplasm"/>
    <property type="evidence" value="ECO:0007669"/>
    <property type="project" value="UniProtKB-UniRule"/>
</dbReference>
<dbReference type="PANTHER" id="PTHR34701">
    <property type="entry name" value="TRANSCRIPTIONAL REGULATOR MRAZ"/>
    <property type="match status" value="1"/>
</dbReference>
<dbReference type="GO" id="GO:0000976">
    <property type="term" value="F:transcription cis-regulatory region binding"/>
    <property type="evidence" value="ECO:0007669"/>
    <property type="project" value="TreeGrafter"/>
</dbReference>
<dbReference type="GO" id="GO:0003700">
    <property type="term" value="F:DNA-binding transcription factor activity"/>
    <property type="evidence" value="ECO:0007669"/>
    <property type="project" value="UniProtKB-UniRule"/>
</dbReference>
<evidence type="ECO:0000256" key="5">
    <source>
        <dbReference type="ARBA" id="ARBA00023125"/>
    </source>
</evidence>
<reference evidence="9 10" key="1">
    <citation type="journal article" date="2018" name="Nat. Biotechnol.">
        <title>A standardized bacterial taxonomy based on genome phylogeny substantially revises the tree of life.</title>
        <authorList>
            <person name="Parks D.H."/>
            <person name="Chuvochina M."/>
            <person name="Waite D.W."/>
            <person name="Rinke C."/>
            <person name="Skarshewski A."/>
            <person name="Chaumeil P.A."/>
            <person name="Hugenholtz P."/>
        </authorList>
    </citation>
    <scope>NUCLEOTIDE SEQUENCE [LARGE SCALE GENOMIC DNA]</scope>
    <source>
        <strain evidence="9">UBA8733</strain>
    </source>
</reference>
<dbReference type="InterPro" id="IPR037914">
    <property type="entry name" value="SpoVT-AbrB_sf"/>
</dbReference>
<dbReference type="InterPro" id="IPR038619">
    <property type="entry name" value="MraZ_sf"/>
</dbReference>
<dbReference type="InterPro" id="IPR035644">
    <property type="entry name" value="MraZ_C"/>
</dbReference>
<dbReference type="CDD" id="cd16321">
    <property type="entry name" value="MraZ_C"/>
    <property type="match status" value="1"/>
</dbReference>
<keyword evidence="5 7" id="KW-0238">DNA-binding</keyword>
<comment type="similarity">
    <text evidence="7">Belongs to the MraZ family.</text>
</comment>
<evidence type="ECO:0000313" key="10">
    <source>
        <dbReference type="Proteomes" id="UP000259610"/>
    </source>
</evidence>
<organism evidence="9 10">
    <name type="scientific">Hyphomonas adhaerens</name>
    <dbReference type="NCBI Taxonomy" id="81029"/>
    <lineage>
        <taxon>Bacteria</taxon>
        <taxon>Pseudomonadati</taxon>
        <taxon>Pseudomonadota</taxon>
        <taxon>Alphaproteobacteria</taxon>
        <taxon>Hyphomonadales</taxon>
        <taxon>Hyphomonadaceae</taxon>
        <taxon>Hyphomonas</taxon>
    </lineage>
</organism>
<comment type="caution">
    <text evidence="9">The sequence shown here is derived from an EMBL/GenBank/DDBJ whole genome shotgun (WGS) entry which is preliminary data.</text>
</comment>
<gene>
    <name evidence="7" type="primary">mraZ</name>
    <name evidence="9" type="ORF">DCG58_09940</name>
</gene>
<dbReference type="InterPro" id="IPR035642">
    <property type="entry name" value="MraZ_N"/>
</dbReference>
<dbReference type="EMBL" id="DMAN01000219">
    <property type="protein sequence ID" value="HAE27469.1"/>
    <property type="molecule type" value="Genomic_DNA"/>
</dbReference>
<proteinExistence type="inferred from homology"/>
<dbReference type="GO" id="GO:2000143">
    <property type="term" value="P:negative regulation of DNA-templated transcription initiation"/>
    <property type="evidence" value="ECO:0007669"/>
    <property type="project" value="TreeGrafter"/>
</dbReference>
<name>A0A3B9GYE5_9PROT</name>
<keyword evidence="3" id="KW-0677">Repeat</keyword>
<keyword evidence="2 7" id="KW-0963">Cytoplasm</keyword>
<dbReference type="Pfam" id="PF02381">
    <property type="entry name" value="MraZ"/>
    <property type="match status" value="1"/>
</dbReference>
<feature type="domain" description="SpoVT-AbrB" evidence="8">
    <location>
        <begin position="17"/>
        <end position="63"/>
    </location>
</feature>
<evidence type="ECO:0000256" key="6">
    <source>
        <dbReference type="ARBA" id="ARBA00023163"/>
    </source>
</evidence>
<evidence type="ECO:0000256" key="2">
    <source>
        <dbReference type="ARBA" id="ARBA00022490"/>
    </source>
</evidence>
<comment type="subunit">
    <text evidence="7">Forms oligomers.</text>
</comment>
<keyword evidence="6 7" id="KW-0804">Transcription</keyword>
<dbReference type="InterPro" id="IPR020603">
    <property type="entry name" value="MraZ_dom"/>
</dbReference>
<dbReference type="Gene3D" id="3.40.1550.20">
    <property type="entry name" value="Transcriptional regulator MraZ domain"/>
    <property type="match status" value="1"/>
</dbReference>
<dbReference type="InterPro" id="IPR003444">
    <property type="entry name" value="MraZ"/>
</dbReference>
<dbReference type="RefSeq" id="WP_084331739.1">
    <property type="nucleotide sequence ID" value="NZ_CAJQMV010000121.1"/>
</dbReference>
<sequence length="183" mass="19609">MRGLGKRRTGWRVFVSTYESAIDAKGRVSIPAPFRAALGGGNRIFLWPALDGSGCLEGGGEALMAMYRATLTRLPPQSPVRKALVSSIIAGSADLKMDDTGRIKLTDELIAAAGLDGRVKFAGNIDSFQIWNPEKHAAFTTAMSETAAKPETLEALGEAYNEVLRQHEMGLYPDLKLVEGGDG</sequence>
<feature type="domain" description="SpoVT-AbrB" evidence="8">
    <location>
        <begin position="92"/>
        <end position="135"/>
    </location>
</feature>
<evidence type="ECO:0000259" key="8">
    <source>
        <dbReference type="PROSITE" id="PS51740"/>
    </source>
</evidence>
<evidence type="ECO:0000256" key="4">
    <source>
        <dbReference type="ARBA" id="ARBA00023015"/>
    </source>
</evidence>
<comment type="subcellular location">
    <subcellularLocation>
        <location evidence="7">Cytoplasm</location>
        <location evidence="7">Nucleoid</location>
    </subcellularLocation>
</comment>
<dbReference type="InterPro" id="IPR007159">
    <property type="entry name" value="SpoVT-AbrB_dom"/>
</dbReference>
<protein>
    <recommendedName>
        <fullName evidence="1 7">Transcriptional regulator MraZ</fullName>
    </recommendedName>
</protein>
<dbReference type="CDD" id="cd16320">
    <property type="entry name" value="MraZ_N"/>
    <property type="match status" value="1"/>
</dbReference>